<protein>
    <submittedName>
        <fullName evidence="2">Antibiotic biosynthesis monooxygenase</fullName>
    </submittedName>
</protein>
<dbReference type="InterPro" id="IPR011008">
    <property type="entry name" value="Dimeric_a/b-barrel"/>
</dbReference>
<dbReference type="Gene3D" id="3.30.70.100">
    <property type="match status" value="1"/>
</dbReference>
<keyword evidence="2" id="KW-0560">Oxidoreductase</keyword>
<keyword evidence="3" id="KW-1185">Reference proteome</keyword>
<name>A0ABS1UYJ6_9PROT</name>
<dbReference type="InterPro" id="IPR007138">
    <property type="entry name" value="ABM_dom"/>
</dbReference>
<dbReference type="SUPFAM" id="SSF54909">
    <property type="entry name" value="Dimeric alpha+beta barrel"/>
    <property type="match status" value="1"/>
</dbReference>
<dbReference type="Pfam" id="PF03992">
    <property type="entry name" value="ABM"/>
    <property type="match status" value="1"/>
</dbReference>
<dbReference type="Proteomes" id="UP000606490">
    <property type="component" value="Unassembled WGS sequence"/>
</dbReference>
<proteinExistence type="predicted"/>
<accession>A0ABS1UYJ6</accession>
<dbReference type="EMBL" id="JAEUXJ010000001">
    <property type="protein sequence ID" value="MBL6454539.1"/>
    <property type="molecule type" value="Genomic_DNA"/>
</dbReference>
<keyword evidence="2" id="KW-0503">Monooxygenase</keyword>
<evidence type="ECO:0000259" key="1">
    <source>
        <dbReference type="Pfam" id="PF03992"/>
    </source>
</evidence>
<comment type="caution">
    <text evidence="2">The sequence shown here is derived from an EMBL/GenBank/DDBJ whole genome shotgun (WGS) entry which is preliminary data.</text>
</comment>
<organism evidence="2 3">
    <name type="scientific">Belnapia mucosa</name>
    <dbReference type="NCBI Taxonomy" id="2804532"/>
    <lineage>
        <taxon>Bacteria</taxon>
        <taxon>Pseudomonadati</taxon>
        <taxon>Pseudomonadota</taxon>
        <taxon>Alphaproteobacteria</taxon>
        <taxon>Acetobacterales</taxon>
        <taxon>Roseomonadaceae</taxon>
        <taxon>Belnapia</taxon>
    </lineage>
</organism>
<sequence length="201" mass="21516">MHIMISRYAGAAGMTAEAAPKAQQGLVPLLRAQHGFLGYAVLGSEQGDIVSVSFWESATAAANSREKLREWVMANLSGLSEPTERFIGDVGPHAMVAPQSDRPDQSLYCIVRKAEGLSDKALQDEARNAMLAAAQKAPGFLGIYYVRSAENPSQGVSVLLCDTREHAAAIHEETMEISKRQQPHVNVRVAASGQTAVLAMA</sequence>
<dbReference type="GO" id="GO:0004497">
    <property type="term" value="F:monooxygenase activity"/>
    <property type="evidence" value="ECO:0007669"/>
    <property type="project" value="UniProtKB-KW"/>
</dbReference>
<feature type="domain" description="ABM" evidence="1">
    <location>
        <begin position="1"/>
        <end position="64"/>
    </location>
</feature>
<dbReference type="RefSeq" id="WP_202824233.1">
    <property type="nucleotide sequence ID" value="NZ_JAEUXJ010000001.1"/>
</dbReference>
<reference evidence="2 3" key="1">
    <citation type="submission" date="2021-01" db="EMBL/GenBank/DDBJ databases">
        <title>Belnapia mucosa sp. nov. and Belnapia arida sp. nov., isolated from the Tabernas Desert (Almeria, Spain).</title>
        <authorList>
            <person name="Molina-Menor E."/>
            <person name="Vidal-Verdu A."/>
            <person name="Calonge A."/>
            <person name="Satari L."/>
            <person name="Pereto Magraner J."/>
            <person name="Porcar Miralles M."/>
        </authorList>
    </citation>
    <scope>NUCLEOTIDE SEQUENCE [LARGE SCALE GENOMIC DNA]</scope>
    <source>
        <strain evidence="2 3">T6</strain>
    </source>
</reference>
<evidence type="ECO:0000313" key="3">
    <source>
        <dbReference type="Proteomes" id="UP000606490"/>
    </source>
</evidence>
<evidence type="ECO:0000313" key="2">
    <source>
        <dbReference type="EMBL" id="MBL6454539.1"/>
    </source>
</evidence>
<gene>
    <name evidence="2" type="ORF">JMJ55_04330</name>
</gene>